<feature type="chain" id="PRO_5008582434" description="CULT domain-containing protein" evidence="1">
    <location>
        <begin position="28"/>
        <end position="175"/>
    </location>
</feature>
<dbReference type="AlphaFoldDB" id="A0A1B6EXK8"/>
<proteinExistence type="predicted"/>
<organism evidence="3">
    <name type="scientific">Cuerna arida</name>
    <dbReference type="NCBI Taxonomy" id="1464854"/>
    <lineage>
        <taxon>Eukaryota</taxon>
        <taxon>Metazoa</taxon>
        <taxon>Ecdysozoa</taxon>
        <taxon>Arthropoda</taxon>
        <taxon>Hexapoda</taxon>
        <taxon>Insecta</taxon>
        <taxon>Pterygota</taxon>
        <taxon>Neoptera</taxon>
        <taxon>Paraneoptera</taxon>
        <taxon>Hemiptera</taxon>
        <taxon>Auchenorrhyncha</taxon>
        <taxon>Membracoidea</taxon>
        <taxon>Cicadellidae</taxon>
        <taxon>Cicadellinae</taxon>
        <taxon>Proconiini</taxon>
        <taxon>Cuerna</taxon>
    </lineage>
</organism>
<dbReference type="Gene3D" id="2.170.150.20">
    <property type="entry name" value="Peptide methionine sulfoxide reductase"/>
    <property type="match status" value="1"/>
</dbReference>
<keyword evidence="1" id="KW-0732">Signal</keyword>
<evidence type="ECO:0000259" key="2">
    <source>
        <dbReference type="PROSITE" id="PS51788"/>
    </source>
</evidence>
<name>A0A1B6EXK8_9HEMI</name>
<dbReference type="PROSITE" id="PS51788">
    <property type="entry name" value="CULT"/>
    <property type="match status" value="1"/>
</dbReference>
<sequence>MCLPINNWNLQFTVLLSIIIITTKLSSEKTPTDYILCRQCGTDVASADSLANLHSPAAVSKTNESLFGLDEVYVQSLINPLHIKFNVVTVLESTCVTSARFWVSDHSWFPGYAWKPCTCSRCRQQLGWAFEPLVSADSLKIRASNKGFYTLILDNIISELVSDQLLIVPQTVTVR</sequence>
<evidence type="ECO:0000256" key="1">
    <source>
        <dbReference type="SAM" id="SignalP"/>
    </source>
</evidence>
<accession>A0A1B6EXK8</accession>
<feature type="domain" description="CULT" evidence="2">
    <location>
        <begin position="32"/>
        <end position="160"/>
    </location>
</feature>
<dbReference type="InterPro" id="IPR034750">
    <property type="entry name" value="CULT"/>
</dbReference>
<evidence type="ECO:0000313" key="3">
    <source>
        <dbReference type="EMBL" id="JAS42610.1"/>
    </source>
</evidence>
<gene>
    <name evidence="3" type="ORF">g.22339</name>
</gene>
<reference evidence="3" key="1">
    <citation type="submission" date="2015-11" db="EMBL/GenBank/DDBJ databases">
        <title>De novo transcriptome assembly of four potential Pierce s Disease insect vectors from Arizona vineyards.</title>
        <authorList>
            <person name="Tassone E.E."/>
        </authorList>
    </citation>
    <scope>NUCLEOTIDE SEQUENCE</scope>
</reference>
<protein>
    <recommendedName>
        <fullName evidence="2">CULT domain-containing protein</fullName>
    </recommendedName>
</protein>
<dbReference type="CDD" id="cd15777">
    <property type="entry name" value="CRBN_C_like"/>
    <property type="match status" value="1"/>
</dbReference>
<dbReference type="EMBL" id="GECZ01027159">
    <property type="protein sequence ID" value="JAS42610.1"/>
    <property type="molecule type" value="Transcribed_RNA"/>
</dbReference>
<feature type="signal peptide" evidence="1">
    <location>
        <begin position="1"/>
        <end position="27"/>
    </location>
</feature>